<dbReference type="InterPro" id="IPR050490">
    <property type="entry name" value="Bact_solute-bd_prot1"/>
</dbReference>
<dbReference type="RefSeq" id="WP_124343730.1">
    <property type="nucleotide sequence ID" value="NZ_BHYL01000248.1"/>
</dbReference>
<sequence length="432" mass="44931">MNRTRVLRGVAVAAGLALLGACGTGGGGDDDSTNADGSTEITWWHNSNTGDGKDYYDQVAKDFEAANPGVTVKVSAMQHEDMLTKLDAAFQAGDAPDIYMERGGGELADHVEAGLTKDISEAASAEIDKIGGSVAGWQVDGKTYALPFSVGVVGFWYNKALFEQAGITEAPVTQEDFNAAVDKLKAAGIEPVSVGAGDKWPAAHYWYYYALRECSQDVLSDAVTSLDFSDACFLNAGADLEDLIKTEPFNAGFLSTPAQSGPTSASGLLATGKVAMELAGHWEPGVMQGLTEDGKGLGENTGWFAFPEVQGGQGEPTAALGGGDAWAVSQDAPDAAVDFVKYLLSDEVQKGFAELDMGLPTNPTASQYVSDPALAGLLQVRDAAPYVQLYFDTAFGASVGGAMNDAIALMFAGQATPQDIVDATQAAADAEK</sequence>
<comment type="caution">
    <text evidence="2">The sequence shown here is derived from an EMBL/GenBank/DDBJ whole genome shotgun (WGS) entry which is preliminary data.</text>
</comment>
<keyword evidence="1" id="KW-0732">Signal</keyword>
<keyword evidence="3" id="KW-1185">Reference proteome</keyword>
<evidence type="ECO:0000313" key="3">
    <source>
        <dbReference type="Proteomes" id="UP000288246"/>
    </source>
</evidence>
<evidence type="ECO:0000313" key="2">
    <source>
        <dbReference type="EMBL" id="GCD21221.1"/>
    </source>
</evidence>
<dbReference type="AlphaFoldDB" id="A0A401V2V9"/>
<gene>
    <name evidence="2" type="ORF">CTKZ_27830</name>
</gene>
<dbReference type="PANTHER" id="PTHR43649">
    <property type="entry name" value="ARABINOSE-BINDING PROTEIN-RELATED"/>
    <property type="match status" value="1"/>
</dbReference>
<dbReference type="Proteomes" id="UP000288246">
    <property type="component" value="Unassembled WGS sequence"/>
</dbReference>
<name>A0A401V2V9_9CELL</name>
<proteinExistence type="predicted"/>
<dbReference type="PROSITE" id="PS51257">
    <property type="entry name" value="PROKAR_LIPOPROTEIN"/>
    <property type="match status" value="1"/>
</dbReference>
<protein>
    <submittedName>
        <fullName evidence="2">Sugar ABC transporter substrate-binding protein</fullName>
    </submittedName>
</protein>
<accession>A0A401V2V9</accession>
<dbReference type="InterPro" id="IPR006059">
    <property type="entry name" value="SBP"/>
</dbReference>
<organism evidence="2 3">
    <name type="scientific">Cellulomonas algicola</name>
    <dbReference type="NCBI Taxonomy" id="2071633"/>
    <lineage>
        <taxon>Bacteria</taxon>
        <taxon>Bacillati</taxon>
        <taxon>Actinomycetota</taxon>
        <taxon>Actinomycetes</taxon>
        <taxon>Micrococcales</taxon>
        <taxon>Cellulomonadaceae</taxon>
        <taxon>Cellulomonas</taxon>
    </lineage>
</organism>
<dbReference type="PANTHER" id="PTHR43649:SF14">
    <property type="entry name" value="BLR3389 PROTEIN"/>
    <property type="match status" value="1"/>
</dbReference>
<dbReference type="Pfam" id="PF01547">
    <property type="entry name" value="SBP_bac_1"/>
    <property type="match status" value="1"/>
</dbReference>
<dbReference type="Gene3D" id="3.40.190.10">
    <property type="entry name" value="Periplasmic binding protein-like II"/>
    <property type="match status" value="2"/>
</dbReference>
<evidence type="ECO:0000256" key="1">
    <source>
        <dbReference type="SAM" id="SignalP"/>
    </source>
</evidence>
<reference evidence="2 3" key="1">
    <citation type="submission" date="2018-11" db="EMBL/GenBank/DDBJ databases">
        <title>Draft genome sequence of Cellulomonas takizawaensis strain TKZ-21.</title>
        <authorList>
            <person name="Yamamura H."/>
            <person name="Hayashi T."/>
            <person name="Hamada M."/>
            <person name="Serisawa Y."/>
            <person name="Matsuyama K."/>
            <person name="Nakagawa Y."/>
            <person name="Otoguro M."/>
            <person name="Yanagida F."/>
            <person name="Hayakawa M."/>
        </authorList>
    </citation>
    <scope>NUCLEOTIDE SEQUENCE [LARGE SCALE GENOMIC DNA]</scope>
    <source>
        <strain evidence="2 3">TKZ-21</strain>
    </source>
</reference>
<feature type="signal peptide" evidence="1">
    <location>
        <begin position="1"/>
        <end position="27"/>
    </location>
</feature>
<dbReference type="SUPFAM" id="SSF53850">
    <property type="entry name" value="Periplasmic binding protein-like II"/>
    <property type="match status" value="1"/>
</dbReference>
<dbReference type="EMBL" id="BHYL01000248">
    <property type="protein sequence ID" value="GCD21221.1"/>
    <property type="molecule type" value="Genomic_DNA"/>
</dbReference>
<dbReference type="OrthoDB" id="8317736at2"/>
<feature type="chain" id="PRO_5038579103" evidence="1">
    <location>
        <begin position="28"/>
        <end position="432"/>
    </location>
</feature>